<feature type="compositionally biased region" description="Polar residues" evidence="1">
    <location>
        <begin position="386"/>
        <end position="397"/>
    </location>
</feature>
<evidence type="ECO:0000256" key="1">
    <source>
        <dbReference type="SAM" id="MobiDB-lite"/>
    </source>
</evidence>
<evidence type="ECO:0000313" key="3">
    <source>
        <dbReference type="Proteomes" id="UP000320461"/>
    </source>
</evidence>
<sequence>MDRQHVRARAQAAASALPVPRRSSEPSPKAPLLPAPLPLSAGATSAPAPATPGGLGVLRRYTDRTPSAAAPPEPLPIIRRARTKRTSRKHFSGGVRKHRRSKAGRFDMTSGTRYATTDRTLTLSQRASGGFKPDAHTTSEDFRFRSNPTTVGVSSGYHEAAVTTDTFTFFRNADDQGDGTAQLPATANTAPLQALQGAIVDKSVLDFLLGAADGFRTDTALTILSAPDGEPAGHSGSGISQSGQSAAHDLVREACARVLQDPDTAKVSRQAVTVALGAYVVGSIAPGEVARLVSTDTLKAGPAAIATWETRRNEAKARVEGLFATLSDDEKTYVQRHSQAFLTSADPTGGRHLGQNTKPAFKRATSLPRLETNHGTEVSGGKYDQTRGNEATSAPSFASASDVGVYVTQPFRLDR</sequence>
<dbReference type="RefSeq" id="WP_141369910.1">
    <property type="nucleotide sequence ID" value="NZ_BJLQ01000011.1"/>
</dbReference>
<dbReference type="AlphaFoldDB" id="A0A4Y3KM21"/>
<name>A0A4Y3KM21_9CELL</name>
<feature type="region of interest" description="Disordered" evidence="1">
    <location>
        <begin position="1"/>
        <end position="59"/>
    </location>
</feature>
<organism evidence="2 3">
    <name type="scientific">Cellulomonas gelida</name>
    <dbReference type="NCBI Taxonomy" id="1712"/>
    <lineage>
        <taxon>Bacteria</taxon>
        <taxon>Bacillati</taxon>
        <taxon>Actinomycetota</taxon>
        <taxon>Actinomycetes</taxon>
        <taxon>Micrococcales</taxon>
        <taxon>Cellulomonadaceae</taxon>
        <taxon>Cellulomonas</taxon>
    </lineage>
</organism>
<evidence type="ECO:0000313" key="2">
    <source>
        <dbReference type="EMBL" id="GEA84185.1"/>
    </source>
</evidence>
<accession>A0A4Y3KM21</accession>
<keyword evidence="3" id="KW-1185">Reference proteome</keyword>
<protein>
    <submittedName>
        <fullName evidence="2">Uncharacterized protein</fullName>
    </submittedName>
</protein>
<dbReference type="Proteomes" id="UP000320461">
    <property type="component" value="Unassembled WGS sequence"/>
</dbReference>
<feature type="compositionally biased region" description="Pro residues" evidence="1">
    <location>
        <begin position="28"/>
        <end position="37"/>
    </location>
</feature>
<feature type="region of interest" description="Disordered" evidence="1">
    <location>
        <begin position="344"/>
        <end position="397"/>
    </location>
</feature>
<proteinExistence type="predicted"/>
<gene>
    <name evidence="2" type="ORF">CGE01nite_14360</name>
</gene>
<reference evidence="2 3" key="1">
    <citation type="submission" date="2019-06" db="EMBL/GenBank/DDBJ databases">
        <title>Whole genome shotgun sequence of Cellulomonas gelida NBRC 3748.</title>
        <authorList>
            <person name="Hosoyama A."/>
            <person name="Uohara A."/>
            <person name="Ohji S."/>
            <person name="Ichikawa N."/>
        </authorList>
    </citation>
    <scope>NUCLEOTIDE SEQUENCE [LARGE SCALE GENOMIC DNA]</scope>
    <source>
        <strain evidence="2 3">NBRC 3748</strain>
    </source>
</reference>
<dbReference type="OrthoDB" id="6203044at2"/>
<dbReference type="EMBL" id="BJLQ01000011">
    <property type="protein sequence ID" value="GEA84185.1"/>
    <property type="molecule type" value="Genomic_DNA"/>
</dbReference>
<comment type="caution">
    <text evidence="2">The sequence shown here is derived from an EMBL/GenBank/DDBJ whole genome shotgun (WGS) entry which is preliminary data.</text>
</comment>
<feature type="compositionally biased region" description="Low complexity" evidence="1">
    <location>
        <begin position="38"/>
        <end position="52"/>
    </location>
</feature>